<dbReference type="InterPro" id="IPR002931">
    <property type="entry name" value="Transglutaminase-like"/>
</dbReference>
<comment type="caution">
    <text evidence="2">The sequence shown here is derived from an EMBL/GenBank/DDBJ whole genome shotgun (WGS) entry which is preliminary data.</text>
</comment>
<dbReference type="EMBL" id="JANUHA010000024">
    <property type="protein sequence ID" value="MCS0599202.1"/>
    <property type="molecule type" value="Genomic_DNA"/>
</dbReference>
<sequence length="208" mass="22356">MDNAGLHPDPRDYLGASRYIDFGYPEVRATARRLATRGGSKQDIARACFEFVRDEIAHSADVRRGPVTCSASSVLRNGVGFCYAKSHLLAALLRANGIPAGLCYQRLATGDPGAPYCLHGLNAVWLDDFGWYRIDPRGNKPGVDARFDPPREALAFTPGDDPGEADLPGIWVEPLPVVVEVLARSASFEEVLAGLPDQAPGHGVNTAD</sequence>
<feature type="domain" description="Transglutaminase-like" evidence="1">
    <location>
        <begin position="74"/>
        <end position="138"/>
    </location>
</feature>
<dbReference type="RefSeq" id="WP_258830203.1">
    <property type="nucleotide sequence ID" value="NZ_JANUHA010000024.1"/>
</dbReference>
<dbReference type="InterPro" id="IPR038765">
    <property type="entry name" value="Papain-like_cys_pep_sf"/>
</dbReference>
<evidence type="ECO:0000259" key="1">
    <source>
        <dbReference type="SMART" id="SM00460"/>
    </source>
</evidence>
<dbReference type="Gene3D" id="3.10.620.30">
    <property type="match status" value="1"/>
</dbReference>
<proteinExistence type="predicted"/>
<dbReference type="PANTHER" id="PTHR33490">
    <property type="entry name" value="BLR5614 PROTEIN-RELATED"/>
    <property type="match status" value="1"/>
</dbReference>
<gene>
    <name evidence="2" type="ORF">NX780_22910</name>
</gene>
<evidence type="ECO:0000313" key="2">
    <source>
        <dbReference type="EMBL" id="MCS0599202.1"/>
    </source>
</evidence>
<dbReference type="SMART" id="SM00460">
    <property type="entry name" value="TGc"/>
    <property type="match status" value="1"/>
</dbReference>
<dbReference type="Proteomes" id="UP001206572">
    <property type="component" value="Unassembled WGS sequence"/>
</dbReference>
<name>A0ABT2ASH7_9BURK</name>
<keyword evidence="3" id="KW-1185">Reference proteome</keyword>
<protein>
    <submittedName>
        <fullName evidence="2">Transglutaminase family protein</fullName>
    </submittedName>
</protein>
<reference evidence="2 3" key="1">
    <citation type="submission" date="2022-08" db="EMBL/GenBank/DDBJ databases">
        <title>Reclassification of Massilia species as members of the genera Telluria, Duganella, Pseudoduganella, Mokoshia gen. nov. and Zemynaea gen. nov. using orthogonal and non-orthogonal genome-based approaches.</title>
        <authorList>
            <person name="Bowman J.P."/>
        </authorList>
    </citation>
    <scope>NUCLEOTIDE SEQUENCE [LARGE SCALE GENOMIC DNA]</scope>
    <source>
        <strain evidence="2 3">JCM 31661</strain>
    </source>
</reference>
<dbReference type="SUPFAM" id="SSF54001">
    <property type="entry name" value="Cysteine proteinases"/>
    <property type="match status" value="1"/>
</dbReference>
<dbReference type="PANTHER" id="PTHR33490:SF3">
    <property type="entry name" value="CONSERVED INTEGRAL MEMBRANE PROTEIN"/>
    <property type="match status" value="1"/>
</dbReference>
<organism evidence="2 3">
    <name type="scientific">Massilia agri</name>
    <dbReference type="NCBI Taxonomy" id="1886785"/>
    <lineage>
        <taxon>Bacteria</taxon>
        <taxon>Pseudomonadati</taxon>
        <taxon>Pseudomonadota</taxon>
        <taxon>Betaproteobacteria</taxon>
        <taxon>Burkholderiales</taxon>
        <taxon>Oxalobacteraceae</taxon>
        <taxon>Telluria group</taxon>
        <taxon>Massilia</taxon>
    </lineage>
</organism>
<evidence type="ECO:0000313" key="3">
    <source>
        <dbReference type="Proteomes" id="UP001206572"/>
    </source>
</evidence>
<accession>A0ABT2ASH7</accession>
<dbReference type="Pfam" id="PF01841">
    <property type="entry name" value="Transglut_core"/>
    <property type="match status" value="1"/>
</dbReference>